<protein>
    <recommendedName>
        <fullName evidence="3">DUF29 domain-containing protein</fullName>
    </recommendedName>
</protein>
<dbReference type="Gene3D" id="1.20.1220.20">
    <property type="entry name" value="Uncharcterised protein PF01724"/>
    <property type="match status" value="1"/>
</dbReference>
<dbReference type="Proteomes" id="UP001296967">
    <property type="component" value="Unassembled WGS sequence"/>
</dbReference>
<keyword evidence="2" id="KW-1185">Reference proteome</keyword>
<gene>
    <name evidence="1" type="ORF">CCR82_01535</name>
</gene>
<reference evidence="1" key="1">
    <citation type="submission" date="2017-05" db="EMBL/GenBank/DDBJ databases">
        <authorList>
            <person name="Imhoff J.F."/>
            <person name="Rahn T."/>
            <person name="Kuenzel S."/>
            <person name="Neulinger S.C."/>
        </authorList>
    </citation>
    <scope>NUCLEOTIDE SEQUENCE</scope>
    <source>
        <strain evidence="1">DSM 4395</strain>
    </source>
</reference>
<dbReference type="EMBL" id="NHSF01000010">
    <property type="protein sequence ID" value="MBK5929248.1"/>
    <property type="molecule type" value="Genomic_DNA"/>
</dbReference>
<organism evidence="1 2">
    <name type="scientific">Halochromatium salexigens</name>
    <name type="common">Chromatium salexigens</name>
    <dbReference type="NCBI Taxonomy" id="49447"/>
    <lineage>
        <taxon>Bacteria</taxon>
        <taxon>Pseudomonadati</taxon>
        <taxon>Pseudomonadota</taxon>
        <taxon>Gammaproteobacteria</taxon>
        <taxon>Chromatiales</taxon>
        <taxon>Chromatiaceae</taxon>
        <taxon>Halochromatium</taxon>
    </lineage>
</organism>
<evidence type="ECO:0008006" key="3">
    <source>
        <dbReference type="Google" id="ProtNLM"/>
    </source>
</evidence>
<evidence type="ECO:0000313" key="1">
    <source>
        <dbReference type="EMBL" id="MBK5929248.1"/>
    </source>
</evidence>
<dbReference type="AlphaFoldDB" id="A0AAJ0XEG9"/>
<name>A0AAJ0XEG9_HALSE</name>
<comment type="caution">
    <text evidence="1">The sequence shown here is derived from an EMBL/GenBank/DDBJ whole genome shotgun (WGS) entry which is preliminary data.</text>
</comment>
<proteinExistence type="predicted"/>
<sequence length="148" mass="17430">MSSYETDFHQWIEEQSDLLRSGRFAQLDVTHLIKELESMSAGERRELINRLAVLLAHLLKWEYQPERRNTSWRLTVNEQRRQLALLLEDSPSLRQRLPELLPRSYRNATRAAMEETGLLKSPFPEHCTYSIAEILDEDYWPGVRFGAT</sequence>
<dbReference type="InterPro" id="IPR002636">
    <property type="entry name" value="DUF29"/>
</dbReference>
<reference evidence="1" key="2">
    <citation type="journal article" date="2020" name="Microorganisms">
        <title>Osmotic Adaptation and Compatible Solute Biosynthesis of Phototrophic Bacteria as Revealed from Genome Analyses.</title>
        <authorList>
            <person name="Imhoff J.F."/>
            <person name="Rahn T."/>
            <person name="Kunzel S."/>
            <person name="Keller A."/>
            <person name="Neulinger S.C."/>
        </authorList>
    </citation>
    <scope>NUCLEOTIDE SEQUENCE</scope>
    <source>
        <strain evidence="1">DSM 4395</strain>
    </source>
</reference>
<accession>A0AAJ0XEG9</accession>
<evidence type="ECO:0000313" key="2">
    <source>
        <dbReference type="Proteomes" id="UP001296967"/>
    </source>
</evidence>
<dbReference type="PANTHER" id="PTHR34235">
    <property type="entry name" value="SLR1203 PROTEIN-RELATED"/>
    <property type="match status" value="1"/>
</dbReference>
<dbReference type="RefSeq" id="WP_201243541.1">
    <property type="nucleotide sequence ID" value="NZ_NHSF01000010.1"/>
</dbReference>
<dbReference type="Pfam" id="PF01724">
    <property type="entry name" value="DUF29"/>
    <property type="match status" value="1"/>
</dbReference>